<dbReference type="InterPro" id="IPR000821">
    <property type="entry name" value="Ala_racemase"/>
</dbReference>
<evidence type="ECO:0000256" key="2">
    <source>
        <dbReference type="ARBA" id="ARBA00001933"/>
    </source>
</evidence>
<organism evidence="12 13">
    <name type="scientific">Sphingobacterium lactis</name>
    <dbReference type="NCBI Taxonomy" id="797291"/>
    <lineage>
        <taxon>Bacteria</taxon>
        <taxon>Pseudomonadati</taxon>
        <taxon>Bacteroidota</taxon>
        <taxon>Sphingobacteriia</taxon>
        <taxon>Sphingobacteriales</taxon>
        <taxon>Sphingobacteriaceae</taxon>
        <taxon>Sphingobacterium</taxon>
    </lineage>
</organism>
<sequence length="811" mass="91280">MYTIEIISTILEQKLLKNNNNANEINELVYDSRKIANPAESLFFALQAARDGHQFIPDAYQKGVRNFIVSEAVPFFTDKDDVNVIQVDDPLAAMQTIVAFHRAQFSFPIIGITGSNGKSIVKAWLFQLLSPDRKVYQSPKSYNSQLGVALSLWNLNAHYDLAIIEAGISEPGEMDRLEKMIKPTIGVLTNIGLAHAQHFDSKTQKLTEKLKLFTGVEALIANPAYIDDSLVPADADWMRWGRDATDDIQLVETVIHINSTTLHLRIGEEDKTCSVPFTDKASLENILTCISVLWYLGYGSDVIVERITGLKPLEMRLQLKKGINNTSIIDDSYSNDLASLRISLEFLQQQNQHENKTLILSEMEGLTENDKFQHKLVDLLNTNGINRLIWVGKQYAWLDRLAIANKLVFTDTEELLKALSDLRFAEESILIKGARVFQFERIVQRLTLRSHGTVMEINLNAISNNLMAYRSLLPNQVKLMAMVKAFSYGSGSFEVANLLQFSKVDYLTVAFADEGVELRAAGISLPIMVLSPDRETFRSLLKYNLEPEVYSMAFLNEFITFLKEENRRDFPIHLKLDTGMHRLGFFPSEISAAIDVINANPEVRVQSFFTHLVASGDPSQDDFTRMQIQQYEEAATQLAEGIGYTFIRHVANTSAIVRWPQAHLDMVRLGIGLYGVDMDHTMGNLEEVSRLKTTVTQIKELPAGETVGYDRKGVLKRDSKIATVKIGYADGYLRRFGNGIGKMQIGSQFVATIGNICMDMCMLDVTDVNVQVGDEVLVFPDLMQAAKDIGTIPYELLVNISSRVKRVYYYE</sequence>
<proteinExistence type="inferred from homology"/>
<comment type="pathway">
    <text evidence="8">Amino-acid biosynthesis; D-alanine biosynthesis; D-alanine from L-alanine: step 1/1.</text>
</comment>
<dbReference type="InterPro" id="IPR035911">
    <property type="entry name" value="MurE/MurF_N"/>
</dbReference>
<evidence type="ECO:0000256" key="3">
    <source>
        <dbReference type="ARBA" id="ARBA00022598"/>
    </source>
</evidence>
<dbReference type="RefSeq" id="WP_103906437.1">
    <property type="nucleotide sequence ID" value="NZ_CP049246.1"/>
</dbReference>
<dbReference type="HAMAP" id="MF_01201">
    <property type="entry name" value="Ala_racemase"/>
    <property type="match status" value="1"/>
</dbReference>
<evidence type="ECO:0000256" key="6">
    <source>
        <dbReference type="ARBA" id="ARBA00022898"/>
    </source>
</evidence>
<dbReference type="InterPro" id="IPR009006">
    <property type="entry name" value="Ala_racemase/Decarboxylase_C"/>
</dbReference>
<feature type="active site" description="Proton acceptor; specific for D-alanine" evidence="8">
    <location>
        <position position="484"/>
    </location>
</feature>
<gene>
    <name evidence="12" type="ORF">SAMN05421877_106275</name>
</gene>
<feature type="binding site" evidence="8 10">
    <location>
        <position position="758"/>
    </location>
    <ligand>
        <name>substrate</name>
    </ligand>
</feature>
<keyword evidence="7 8" id="KW-0413">Isomerase</keyword>
<dbReference type="FunFam" id="3.20.20.10:FF:000002">
    <property type="entry name" value="Alanine racemase"/>
    <property type="match status" value="1"/>
</dbReference>
<dbReference type="Gene3D" id="3.40.1390.10">
    <property type="entry name" value="MurE/MurF, N-terminal domain"/>
    <property type="match status" value="1"/>
</dbReference>
<dbReference type="InterPro" id="IPR029066">
    <property type="entry name" value="PLP-binding_barrel"/>
</dbReference>
<dbReference type="InterPro" id="IPR013221">
    <property type="entry name" value="Mur_ligase_cen"/>
</dbReference>
<keyword evidence="3" id="KW-0436">Ligase</keyword>
<comment type="cofactor">
    <cofactor evidence="2 8 9">
        <name>pyridoxal 5'-phosphate</name>
        <dbReference type="ChEBI" id="CHEBI:597326"/>
    </cofactor>
</comment>
<comment type="catalytic activity">
    <reaction evidence="1 8">
        <text>L-alanine = D-alanine</text>
        <dbReference type="Rhea" id="RHEA:20249"/>
        <dbReference type="ChEBI" id="CHEBI:57416"/>
        <dbReference type="ChEBI" id="CHEBI:57972"/>
        <dbReference type="EC" id="5.1.1.1"/>
    </reaction>
</comment>
<dbReference type="InterPro" id="IPR051046">
    <property type="entry name" value="MurCDEF_CellWall_CoF430Synth"/>
</dbReference>
<dbReference type="GO" id="GO:0016881">
    <property type="term" value="F:acid-amino acid ligase activity"/>
    <property type="evidence" value="ECO:0007669"/>
    <property type="project" value="InterPro"/>
</dbReference>
<dbReference type="GO" id="GO:0030170">
    <property type="term" value="F:pyridoxal phosphate binding"/>
    <property type="evidence" value="ECO:0007669"/>
    <property type="project" value="UniProtKB-UniRule"/>
</dbReference>
<dbReference type="NCBIfam" id="NF008897">
    <property type="entry name" value="PRK11930.1"/>
    <property type="match status" value="1"/>
</dbReference>
<dbReference type="Gene3D" id="2.40.37.10">
    <property type="entry name" value="Lyase, Ornithine Decarboxylase, Chain A, domain 1"/>
    <property type="match status" value="1"/>
</dbReference>
<evidence type="ECO:0000256" key="7">
    <source>
        <dbReference type="ARBA" id="ARBA00023235"/>
    </source>
</evidence>
<dbReference type="SUPFAM" id="SSF63418">
    <property type="entry name" value="MurE/MurF N-terminal domain"/>
    <property type="match status" value="1"/>
</dbReference>
<dbReference type="SUPFAM" id="SSF53244">
    <property type="entry name" value="MurD-like peptide ligases, peptide-binding domain"/>
    <property type="match status" value="1"/>
</dbReference>
<dbReference type="OrthoDB" id="9801978at2"/>
<evidence type="ECO:0000313" key="12">
    <source>
        <dbReference type="EMBL" id="SEG31961.1"/>
    </source>
</evidence>
<dbReference type="Gene3D" id="3.90.190.20">
    <property type="entry name" value="Mur ligase, C-terminal domain"/>
    <property type="match status" value="1"/>
</dbReference>
<dbReference type="SUPFAM" id="SSF50621">
    <property type="entry name" value="Alanine racemase C-terminal domain-like"/>
    <property type="match status" value="1"/>
</dbReference>
<keyword evidence="5" id="KW-0067">ATP-binding</keyword>
<feature type="binding site" evidence="8 10">
    <location>
        <position position="582"/>
    </location>
    <ligand>
        <name>substrate</name>
    </ligand>
</feature>
<evidence type="ECO:0000256" key="10">
    <source>
        <dbReference type="PIRSR" id="PIRSR600821-52"/>
    </source>
</evidence>
<dbReference type="PANTHER" id="PTHR43024">
    <property type="entry name" value="UDP-N-ACETYLMURAMOYL-TRIPEPTIDE--D-ALANYL-D-ALANINE LIGASE"/>
    <property type="match status" value="1"/>
</dbReference>
<name>A0A1H5Z6J0_9SPHI</name>
<dbReference type="EC" id="5.1.1.1" evidence="8"/>
<dbReference type="InterPro" id="IPR001608">
    <property type="entry name" value="Ala_racemase_N"/>
</dbReference>
<dbReference type="SUPFAM" id="SSF53623">
    <property type="entry name" value="MurD-like peptide ligases, catalytic domain"/>
    <property type="match status" value="1"/>
</dbReference>
<accession>A0A1H5Z6J0</accession>
<evidence type="ECO:0000259" key="11">
    <source>
        <dbReference type="SMART" id="SM01005"/>
    </source>
</evidence>
<keyword evidence="4" id="KW-0547">Nucleotide-binding</keyword>
<dbReference type="Gene3D" id="3.20.20.10">
    <property type="entry name" value="Alanine racemase"/>
    <property type="match status" value="1"/>
</dbReference>
<comment type="function">
    <text evidence="8">Catalyzes the interconversion of L-alanine and D-alanine. May also act on other amino acids.</text>
</comment>
<dbReference type="InterPro" id="IPR036565">
    <property type="entry name" value="Mur-like_cat_sf"/>
</dbReference>
<dbReference type="NCBIfam" id="TIGR00492">
    <property type="entry name" value="alr"/>
    <property type="match status" value="1"/>
</dbReference>
<evidence type="ECO:0000256" key="5">
    <source>
        <dbReference type="ARBA" id="ARBA00022840"/>
    </source>
</evidence>
<dbReference type="Pfam" id="PF00842">
    <property type="entry name" value="Ala_racemase_C"/>
    <property type="match status" value="1"/>
</dbReference>
<dbReference type="InterPro" id="IPR036615">
    <property type="entry name" value="Mur_ligase_C_dom_sf"/>
</dbReference>
<dbReference type="AlphaFoldDB" id="A0A1H5Z6J0"/>
<dbReference type="Pfam" id="PF01168">
    <property type="entry name" value="Ala_racemase_N"/>
    <property type="match status" value="1"/>
</dbReference>
<evidence type="ECO:0000256" key="9">
    <source>
        <dbReference type="PIRSR" id="PIRSR600821-50"/>
    </source>
</evidence>
<feature type="domain" description="Alanine racemase C-terminal" evidence="11">
    <location>
        <begin position="688"/>
        <end position="809"/>
    </location>
</feature>
<dbReference type="SUPFAM" id="SSF51419">
    <property type="entry name" value="PLP-binding barrel"/>
    <property type="match status" value="1"/>
</dbReference>
<reference evidence="13" key="1">
    <citation type="submission" date="2016-10" db="EMBL/GenBank/DDBJ databases">
        <authorList>
            <person name="Varghese N."/>
            <person name="Submissions S."/>
        </authorList>
    </citation>
    <scope>NUCLEOTIDE SEQUENCE [LARGE SCALE GENOMIC DNA]</scope>
    <source>
        <strain evidence="13">DSM 22361</strain>
    </source>
</reference>
<evidence type="ECO:0000256" key="1">
    <source>
        <dbReference type="ARBA" id="ARBA00000316"/>
    </source>
</evidence>
<dbReference type="CDD" id="cd00430">
    <property type="entry name" value="PLPDE_III_AR"/>
    <property type="match status" value="1"/>
</dbReference>
<evidence type="ECO:0000313" key="13">
    <source>
        <dbReference type="Proteomes" id="UP000236731"/>
    </source>
</evidence>
<dbReference type="Proteomes" id="UP000236731">
    <property type="component" value="Unassembled WGS sequence"/>
</dbReference>
<dbReference type="PANTHER" id="PTHR43024:SF1">
    <property type="entry name" value="UDP-N-ACETYLMURAMOYL-TRIPEPTIDE--D-ALANYL-D-ALANINE LIGASE"/>
    <property type="match status" value="1"/>
</dbReference>
<dbReference type="UniPathway" id="UPA00042">
    <property type="reaction ID" value="UER00497"/>
</dbReference>
<dbReference type="Gene3D" id="3.40.1190.10">
    <property type="entry name" value="Mur-like, catalytic domain"/>
    <property type="match status" value="1"/>
</dbReference>
<feature type="active site" description="Proton acceptor; specific for L-alanine" evidence="8">
    <location>
        <position position="709"/>
    </location>
</feature>
<dbReference type="PRINTS" id="PR00992">
    <property type="entry name" value="ALARACEMASE"/>
</dbReference>
<dbReference type="GO" id="GO:0008784">
    <property type="term" value="F:alanine racemase activity"/>
    <property type="evidence" value="ECO:0007669"/>
    <property type="project" value="UniProtKB-UniRule"/>
</dbReference>
<dbReference type="InterPro" id="IPR011079">
    <property type="entry name" value="Ala_racemase_C"/>
</dbReference>
<dbReference type="Pfam" id="PF08245">
    <property type="entry name" value="Mur_ligase_M"/>
    <property type="match status" value="1"/>
</dbReference>
<dbReference type="EMBL" id="FNUT01000006">
    <property type="protein sequence ID" value="SEG31961.1"/>
    <property type="molecule type" value="Genomic_DNA"/>
</dbReference>
<protein>
    <recommendedName>
        <fullName evidence="8">Alanine racemase</fullName>
        <ecNumber evidence="8">5.1.1.1</ecNumber>
    </recommendedName>
</protein>
<dbReference type="GO" id="GO:0005524">
    <property type="term" value="F:ATP binding"/>
    <property type="evidence" value="ECO:0007669"/>
    <property type="project" value="UniProtKB-KW"/>
</dbReference>
<keyword evidence="13" id="KW-1185">Reference proteome</keyword>
<evidence type="ECO:0000256" key="8">
    <source>
        <dbReference type="HAMAP-Rule" id="MF_01201"/>
    </source>
</evidence>
<keyword evidence="6 8" id="KW-0663">Pyridoxal phosphate</keyword>
<feature type="modified residue" description="N6-(pyridoxal phosphate)lysine" evidence="8 9">
    <location>
        <position position="484"/>
    </location>
</feature>
<comment type="similarity">
    <text evidence="8">Belongs to the alanine racemase family.</text>
</comment>
<dbReference type="GO" id="GO:0030632">
    <property type="term" value="P:D-alanine biosynthetic process"/>
    <property type="evidence" value="ECO:0007669"/>
    <property type="project" value="UniProtKB-UniRule"/>
</dbReference>
<evidence type="ECO:0000256" key="4">
    <source>
        <dbReference type="ARBA" id="ARBA00022741"/>
    </source>
</evidence>
<dbReference type="SMART" id="SM01005">
    <property type="entry name" value="Ala_racemase_C"/>
    <property type="match status" value="1"/>
</dbReference>